<reference evidence="1 2" key="1">
    <citation type="submission" date="2014-04" db="EMBL/GenBank/DDBJ databases">
        <authorList>
            <consortium name="DOE Joint Genome Institute"/>
            <person name="Kuo A."/>
            <person name="Kohler A."/>
            <person name="Costa M.D."/>
            <person name="Nagy L.G."/>
            <person name="Floudas D."/>
            <person name="Copeland A."/>
            <person name="Barry K.W."/>
            <person name="Cichocki N."/>
            <person name="Veneault-Fourrey C."/>
            <person name="LaButti K."/>
            <person name="Lindquist E.A."/>
            <person name="Lipzen A."/>
            <person name="Lundell T."/>
            <person name="Morin E."/>
            <person name="Murat C."/>
            <person name="Sun H."/>
            <person name="Tunlid A."/>
            <person name="Henrissat B."/>
            <person name="Grigoriev I.V."/>
            <person name="Hibbett D.S."/>
            <person name="Martin F."/>
            <person name="Nordberg H.P."/>
            <person name="Cantor M.N."/>
            <person name="Hua S.X."/>
        </authorList>
    </citation>
    <scope>NUCLEOTIDE SEQUENCE [LARGE SCALE GENOMIC DNA]</scope>
    <source>
        <strain evidence="1 2">Marx 270</strain>
    </source>
</reference>
<dbReference type="AlphaFoldDB" id="A0A0C3NMD5"/>
<protein>
    <submittedName>
        <fullName evidence="1">Uncharacterized protein</fullName>
    </submittedName>
</protein>
<evidence type="ECO:0000313" key="2">
    <source>
        <dbReference type="Proteomes" id="UP000054217"/>
    </source>
</evidence>
<accession>A0A0C3NMD5</accession>
<reference evidence="2" key="2">
    <citation type="submission" date="2015-01" db="EMBL/GenBank/DDBJ databases">
        <title>Evolutionary Origins and Diversification of the Mycorrhizal Mutualists.</title>
        <authorList>
            <consortium name="DOE Joint Genome Institute"/>
            <consortium name="Mycorrhizal Genomics Consortium"/>
            <person name="Kohler A."/>
            <person name="Kuo A."/>
            <person name="Nagy L.G."/>
            <person name="Floudas D."/>
            <person name="Copeland A."/>
            <person name="Barry K.W."/>
            <person name="Cichocki N."/>
            <person name="Veneault-Fourrey C."/>
            <person name="LaButti K."/>
            <person name="Lindquist E.A."/>
            <person name="Lipzen A."/>
            <person name="Lundell T."/>
            <person name="Morin E."/>
            <person name="Murat C."/>
            <person name="Riley R."/>
            <person name="Ohm R."/>
            <person name="Sun H."/>
            <person name="Tunlid A."/>
            <person name="Henrissat B."/>
            <person name="Grigoriev I.V."/>
            <person name="Hibbett D.S."/>
            <person name="Martin F."/>
        </authorList>
    </citation>
    <scope>NUCLEOTIDE SEQUENCE [LARGE SCALE GENOMIC DNA]</scope>
    <source>
        <strain evidence="2">Marx 270</strain>
    </source>
</reference>
<evidence type="ECO:0000313" key="1">
    <source>
        <dbReference type="EMBL" id="KIN96488.1"/>
    </source>
</evidence>
<proteinExistence type="predicted"/>
<sequence>MFCAICNHDNHRLHKEKVKEYDKAIQEVKKSHWRDWLEEVYKARLPTSVTPQGTY</sequence>
<dbReference type="Proteomes" id="UP000054217">
    <property type="component" value="Unassembled WGS sequence"/>
</dbReference>
<gene>
    <name evidence="1" type="ORF">M404DRAFT_33190</name>
</gene>
<keyword evidence="2" id="KW-1185">Reference proteome</keyword>
<dbReference type="InParanoid" id="A0A0C3NMD5"/>
<dbReference type="HOGENOM" id="CLU_3033332_0_0_1"/>
<dbReference type="EMBL" id="KN832045">
    <property type="protein sequence ID" value="KIN96488.1"/>
    <property type="molecule type" value="Genomic_DNA"/>
</dbReference>
<name>A0A0C3NMD5_PISTI</name>
<organism evidence="1 2">
    <name type="scientific">Pisolithus tinctorius Marx 270</name>
    <dbReference type="NCBI Taxonomy" id="870435"/>
    <lineage>
        <taxon>Eukaryota</taxon>
        <taxon>Fungi</taxon>
        <taxon>Dikarya</taxon>
        <taxon>Basidiomycota</taxon>
        <taxon>Agaricomycotina</taxon>
        <taxon>Agaricomycetes</taxon>
        <taxon>Agaricomycetidae</taxon>
        <taxon>Boletales</taxon>
        <taxon>Sclerodermatineae</taxon>
        <taxon>Pisolithaceae</taxon>
        <taxon>Pisolithus</taxon>
    </lineage>
</organism>